<dbReference type="GO" id="GO:0032993">
    <property type="term" value="C:protein-DNA complex"/>
    <property type="evidence" value="ECO:0007669"/>
    <property type="project" value="TreeGrafter"/>
</dbReference>
<dbReference type="InterPro" id="IPR039420">
    <property type="entry name" value="WalR-like"/>
</dbReference>
<comment type="caution">
    <text evidence="10">The sequence shown here is derived from an EMBL/GenBank/DDBJ whole genome shotgun (WGS) entry which is preliminary data.</text>
</comment>
<feature type="domain" description="OmpR/PhoB-type" evidence="9">
    <location>
        <begin position="132"/>
        <end position="232"/>
    </location>
</feature>
<keyword evidence="2" id="KW-0902">Two-component regulatory system</keyword>
<proteinExistence type="predicted"/>
<evidence type="ECO:0000256" key="2">
    <source>
        <dbReference type="ARBA" id="ARBA00023012"/>
    </source>
</evidence>
<dbReference type="SUPFAM" id="SSF52172">
    <property type="entry name" value="CheY-like"/>
    <property type="match status" value="1"/>
</dbReference>
<accession>A0A2T4ITT8</accession>
<evidence type="ECO:0000256" key="4">
    <source>
        <dbReference type="ARBA" id="ARBA00023125"/>
    </source>
</evidence>
<evidence type="ECO:0000256" key="6">
    <source>
        <dbReference type="PROSITE-ProRule" id="PRU00169"/>
    </source>
</evidence>
<dbReference type="SMART" id="SM00448">
    <property type="entry name" value="REC"/>
    <property type="match status" value="1"/>
</dbReference>
<evidence type="ECO:0000256" key="3">
    <source>
        <dbReference type="ARBA" id="ARBA00023015"/>
    </source>
</evidence>
<dbReference type="CDD" id="cd00383">
    <property type="entry name" value="trans_reg_C"/>
    <property type="match status" value="1"/>
</dbReference>
<dbReference type="OrthoDB" id="9784252at2"/>
<keyword evidence="3" id="KW-0805">Transcription regulation</keyword>
<keyword evidence="1 6" id="KW-0597">Phosphoprotein</keyword>
<dbReference type="GO" id="GO:0006355">
    <property type="term" value="P:regulation of DNA-templated transcription"/>
    <property type="evidence" value="ECO:0007669"/>
    <property type="project" value="InterPro"/>
</dbReference>
<dbReference type="Gene3D" id="3.40.50.2300">
    <property type="match status" value="1"/>
</dbReference>
<evidence type="ECO:0000313" key="10">
    <source>
        <dbReference type="EMBL" id="PTE09069.1"/>
    </source>
</evidence>
<feature type="domain" description="Response regulatory" evidence="8">
    <location>
        <begin position="3"/>
        <end position="116"/>
    </location>
</feature>
<organism evidence="10 11">
    <name type="scientific">Mesorhizobium helmanticense</name>
    <dbReference type="NCBI Taxonomy" id="1776423"/>
    <lineage>
        <taxon>Bacteria</taxon>
        <taxon>Pseudomonadati</taxon>
        <taxon>Pseudomonadota</taxon>
        <taxon>Alphaproteobacteria</taxon>
        <taxon>Hyphomicrobiales</taxon>
        <taxon>Phyllobacteriaceae</taxon>
        <taxon>Mesorhizobium</taxon>
    </lineage>
</organism>
<dbReference type="GO" id="GO:0005829">
    <property type="term" value="C:cytosol"/>
    <property type="evidence" value="ECO:0007669"/>
    <property type="project" value="TreeGrafter"/>
</dbReference>
<reference evidence="10 11" key="1">
    <citation type="submission" date="2018-03" db="EMBL/GenBank/DDBJ databases">
        <title>Genome sequence of the symbiotic type strain Mesorhizobium helmanticense CSLC115NT isolated from Lotus corniculatus nodules.</title>
        <authorList>
            <person name="Sannazzaro A.I."/>
            <person name="Torres Tejerizo G.A."/>
            <person name="Dip D."/>
            <person name="Caballero M."/>
            <person name="Pistorio M."/>
            <person name="Estrella M.J."/>
        </authorList>
    </citation>
    <scope>NUCLEOTIDE SEQUENCE [LARGE SCALE GENOMIC DNA]</scope>
    <source>
        <strain evidence="10 11">CSLC115N</strain>
    </source>
</reference>
<dbReference type="CDD" id="cd17574">
    <property type="entry name" value="REC_OmpR"/>
    <property type="match status" value="1"/>
</dbReference>
<dbReference type="Pfam" id="PF00072">
    <property type="entry name" value="Response_reg"/>
    <property type="match status" value="1"/>
</dbReference>
<evidence type="ECO:0000313" key="11">
    <source>
        <dbReference type="Proteomes" id="UP000240259"/>
    </source>
</evidence>
<evidence type="ECO:0000259" key="9">
    <source>
        <dbReference type="PROSITE" id="PS51755"/>
    </source>
</evidence>
<dbReference type="PANTHER" id="PTHR48111">
    <property type="entry name" value="REGULATOR OF RPOS"/>
    <property type="match status" value="1"/>
</dbReference>
<protein>
    <submittedName>
        <fullName evidence="10">DNA-binding response regulator</fullName>
    </submittedName>
</protein>
<dbReference type="SUPFAM" id="SSF46894">
    <property type="entry name" value="C-terminal effector domain of the bipartite response regulators"/>
    <property type="match status" value="1"/>
</dbReference>
<gene>
    <name evidence="10" type="ORF">C9427_17965</name>
</gene>
<dbReference type="PROSITE" id="PS51755">
    <property type="entry name" value="OMPR_PHOB"/>
    <property type="match status" value="1"/>
</dbReference>
<dbReference type="InterPro" id="IPR001867">
    <property type="entry name" value="OmpR/PhoB-type_DNA-bd"/>
</dbReference>
<dbReference type="InterPro" id="IPR016032">
    <property type="entry name" value="Sig_transdc_resp-reg_C-effctor"/>
</dbReference>
<dbReference type="PANTHER" id="PTHR48111:SF4">
    <property type="entry name" value="DNA-BINDING DUAL TRANSCRIPTIONAL REGULATOR OMPR"/>
    <property type="match status" value="1"/>
</dbReference>
<dbReference type="Pfam" id="PF00486">
    <property type="entry name" value="Trans_reg_C"/>
    <property type="match status" value="1"/>
</dbReference>
<dbReference type="EMBL" id="PZJX01000030">
    <property type="protein sequence ID" value="PTE09069.1"/>
    <property type="molecule type" value="Genomic_DNA"/>
</dbReference>
<name>A0A2T4ITT8_9HYPH</name>
<dbReference type="GO" id="GO:0000976">
    <property type="term" value="F:transcription cis-regulatory region binding"/>
    <property type="evidence" value="ECO:0007669"/>
    <property type="project" value="TreeGrafter"/>
</dbReference>
<keyword evidence="4 7" id="KW-0238">DNA-binding</keyword>
<dbReference type="Gene3D" id="1.10.10.10">
    <property type="entry name" value="Winged helix-like DNA-binding domain superfamily/Winged helix DNA-binding domain"/>
    <property type="match status" value="1"/>
</dbReference>
<dbReference type="GO" id="GO:0000156">
    <property type="term" value="F:phosphorelay response regulator activity"/>
    <property type="evidence" value="ECO:0007669"/>
    <property type="project" value="TreeGrafter"/>
</dbReference>
<evidence type="ECO:0000256" key="7">
    <source>
        <dbReference type="PROSITE-ProRule" id="PRU01091"/>
    </source>
</evidence>
<sequence length="233" mass="25399">MADIIVVDDETDVAFMIADYLQAKGYQIRTASGGAELREAIAAAKADLVVLDLNMPGENGFSLARWLREHHDTGILMLTGADSVFDKVAGLEVGADDYLAKPFAPVELEARIAAVLRRRRPKAANNGSLLPTGHFAFGTYVFDADGRDLTDADGMTISLTPMELDLVAAFATRPGQVIGRDELLDLAPPRGDEPFDRSIDSRITRLRRRLEKDPAKPELIKTIRGAGYLHPRG</sequence>
<dbReference type="AlphaFoldDB" id="A0A2T4ITT8"/>
<dbReference type="InterPro" id="IPR036388">
    <property type="entry name" value="WH-like_DNA-bd_sf"/>
</dbReference>
<feature type="DNA-binding region" description="OmpR/PhoB-type" evidence="7">
    <location>
        <begin position="132"/>
        <end position="232"/>
    </location>
</feature>
<dbReference type="PROSITE" id="PS50110">
    <property type="entry name" value="RESPONSE_REGULATORY"/>
    <property type="match status" value="1"/>
</dbReference>
<evidence type="ECO:0000259" key="8">
    <source>
        <dbReference type="PROSITE" id="PS50110"/>
    </source>
</evidence>
<dbReference type="RefSeq" id="WP_107650470.1">
    <property type="nucleotide sequence ID" value="NZ_PZJX01000030.1"/>
</dbReference>
<dbReference type="SMART" id="SM00862">
    <property type="entry name" value="Trans_reg_C"/>
    <property type="match status" value="1"/>
</dbReference>
<dbReference type="InterPro" id="IPR001789">
    <property type="entry name" value="Sig_transdc_resp-reg_receiver"/>
</dbReference>
<dbReference type="Proteomes" id="UP000240259">
    <property type="component" value="Unassembled WGS sequence"/>
</dbReference>
<evidence type="ECO:0000256" key="1">
    <source>
        <dbReference type="ARBA" id="ARBA00022553"/>
    </source>
</evidence>
<keyword evidence="11" id="KW-1185">Reference proteome</keyword>
<dbReference type="Gene3D" id="6.10.250.690">
    <property type="match status" value="1"/>
</dbReference>
<evidence type="ECO:0000256" key="5">
    <source>
        <dbReference type="ARBA" id="ARBA00023163"/>
    </source>
</evidence>
<feature type="modified residue" description="4-aspartylphosphate" evidence="6">
    <location>
        <position position="52"/>
    </location>
</feature>
<keyword evidence="5" id="KW-0804">Transcription</keyword>
<dbReference type="InterPro" id="IPR011006">
    <property type="entry name" value="CheY-like_superfamily"/>
</dbReference>